<evidence type="ECO:0000256" key="8">
    <source>
        <dbReference type="SAM" id="SignalP"/>
    </source>
</evidence>
<evidence type="ECO:0000259" key="9">
    <source>
        <dbReference type="PROSITE" id="PS51694"/>
    </source>
</evidence>
<dbReference type="EMBL" id="JAOANI010000012">
    <property type="protein sequence ID" value="MCT7358110.1"/>
    <property type="molecule type" value="Genomic_DNA"/>
</dbReference>
<dbReference type="Pfam" id="PF10462">
    <property type="entry name" value="Peptidase_M66"/>
    <property type="match status" value="1"/>
</dbReference>
<keyword evidence="3 6" id="KW-0378">Hydrolase</keyword>
<feature type="domain" description="Peptidase M66" evidence="9">
    <location>
        <begin position="315"/>
        <end position="570"/>
    </location>
</feature>
<proteinExistence type="predicted"/>
<dbReference type="SUPFAM" id="SSF49313">
    <property type="entry name" value="Cadherin-like"/>
    <property type="match status" value="1"/>
</dbReference>
<dbReference type="InterPro" id="IPR013783">
    <property type="entry name" value="Ig-like_fold"/>
</dbReference>
<evidence type="ECO:0000256" key="4">
    <source>
        <dbReference type="ARBA" id="ARBA00022833"/>
    </source>
</evidence>
<feature type="signal peptide" evidence="8">
    <location>
        <begin position="1"/>
        <end position="24"/>
    </location>
</feature>
<reference evidence="10" key="2">
    <citation type="submission" date="2022-08" db="EMBL/GenBank/DDBJ databases">
        <authorList>
            <person name="Dong C."/>
        </authorList>
    </citation>
    <scope>NUCLEOTIDE SEQUENCE</scope>
    <source>
        <strain evidence="10">59MF3M-4</strain>
    </source>
</reference>
<protein>
    <submittedName>
        <fullName evidence="10">M66 family metalloprotease</fullName>
    </submittedName>
</protein>
<dbReference type="Proteomes" id="UP001147830">
    <property type="component" value="Unassembled WGS sequence"/>
</dbReference>
<comment type="caution">
    <text evidence="10">The sequence shown here is derived from an EMBL/GenBank/DDBJ whole genome shotgun (WGS) entry which is preliminary data.</text>
</comment>
<dbReference type="RefSeq" id="WP_260975032.1">
    <property type="nucleotide sequence ID" value="NZ_JAOANI010000012.1"/>
</dbReference>
<dbReference type="AlphaFoldDB" id="A0A9X2WD51"/>
<evidence type="ECO:0000256" key="2">
    <source>
        <dbReference type="ARBA" id="ARBA00022723"/>
    </source>
</evidence>
<keyword evidence="11" id="KW-1185">Reference proteome</keyword>
<dbReference type="PANTHER" id="PTHR39540:SF1">
    <property type="entry name" value="DICTOMALLEIN-1-RELATED"/>
    <property type="match status" value="1"/>
</dbReference>
<reference evidence="10" key="1">
    <citation type="journal article" date="2022" name="Front. Microbiol.">
        <title>Genome-based taxonomic rearrangement of Oceanobacter-related bacteria including the description of Thalassolituus hydrocarbonoclasticus sp. nov. and Thalassolituus pacificus sp. nov. and emended description of the genus Thalassolituus.</title>
        <authorList>
            <person name="Dong C."/>
            <person name="Wei L."/>
            <person name="Wang J."/>
            <person name="Lai Q."/>
            <person name="Huang Z."/>
            <person name="Shao Z."/>
        </authorList>
    </citation>
    <scope>NUCLEOTIDE SEQUENCE</scope>
    <source>
        <strain evidence="10">59MF3M-4</strain>
    </source>
</reference>
<evidence type="ECO:0000313" key="11">
    <source>
        <dbReference type="Proteomes" id="UP001147830"/>
    </source>
</evidence>
<feature type="binding site" evidence="6">
    <location>
        <position position="476"/>
    </location>
    <ligand>
        <name>Zn(2+)</name>
        <dbReference type="ChEBI" id="CHEBI:29105"/>
        <note>catalytic</note>
    </ligand>
</feature>
<comment type="cofactor">
    <cofactor evidence="6">
        <name>Zn(2+)</name>
        <dbReference type="ChEBI" id="CHEBI:29105"/>
    </cofactor>
    <text evidence="6">Binds 1 zinc ion per subunit.</text>
</comment>
<dbReference type="GO" id="GO:0006508">
    <property type="term" value="P:proteolysis"/>
    <property type="evidence" value="ECO:0007669"/>
    <property type="project" value="UniProtKB-UniRule"/>
</dbReference>
<evidence type="ECO:0000256" key="6">
    <source>
        <dbReference type="PROSITE-ProRule" id="PRU01031"/>
    </source>
</evidence>
<dbReference type="InterPro" id="IPR000772">
    <property type="entry name" value="Ricin_B_lectin"/>
</dbReference>
<name>A0A9X2WD51_9GAMM</name>
<evidence type="ECO:0000256" key="5">
    <source>
        <dbReference type="ARBA" id="ARBA00023049"/>
    </source>
</evidence>
<keyword evidence="2 6" id="KW-0479">Metal-binding</keyword>
<keyword evidence="8" id="KW-0732">Signal</keyword>
<dbReference type="Gene3D" id="2.60.40.10">
    <property type="entry name" value="Immunoglobulins"/>
    <property type="match status" value="1"/>
</dbReference>
<dbReference type="InterPro" id="IPR019503">
    <property type="entry name" value="Peptidase_M66_dom"/>
</dbReference>
<feature type="region of interest" description="Disordered" evidence="7">
    <location>
        <begin position="26"/>
        <end position="48"/>
    </location>
</feature>
<organism evidence="10 11">
    <name type="scientific">Thalassolituus pacificus</name>
    <dbReference type="NCBI Taxonomy" id="2975440"/>
    <lineage>
        <taxon>Bacteria</taxon>
        <taxon>Pseudomonadati</taxon>
        <taxon>Pseudomonadota</taxon>
        <taxon>Gammaproteobacteria</taxon>
        <taxon>Oceanospirillales</taxon>
        <taxon>Oceanospirillaceae</taxon>
        <taxon>Thalassolituus</taxon>
    </lineage>
</organism>
<dbReference type="PROSITE" id="PS51694">
    <property type="entry name" value="PEPTIDASE_M66"/>
    <property type="match status" value="1"/>
</dbReference>
<dbReference type="InterPro" id="IPR015919">
    <property type="entry name" value="Cadherin-like_sf"/>
</dbReference>
<keyword evidence="1 6" id="KW-0645">Protease</keyword>
<dbReference type="Pfam" id="PF00652">
    <property type="entry name" value="Ricin_B_lectin"/>
    <property type="match status" value="1"/>
</dbReference>
<feature type="active site" evidence="6">
    <location>
        <position position="467"/>
    </location>
</feature>
<evidence type="ECO:0000256" key="1">
    <source>
        <dbReference type="ARBA" id="ARBA00022670"/>
    </source>
</evidence>
<evidence type="ECO:0000313" key="10">
    <source>
        <dbReference type="EMBL" id="MCT7358110.1"/>
    </source>
</evidence>
<dbReference type="PANTHER" id="PTHR39540">
    <property type="match status" value="1"/>
</dbReference>
<dbReference type="InterPro" id="IPR022218">
    <property type="entry name" value="TagA_dom"/>
</dbReference>
<dbReference type="GO" id="GO:0005509">
    <property type="term" value="F:calcium ion binding"/>
    <property type="evidence" value="ECO:0007669"/>
    <property type="project" value="InterPro"/>
</dbReference>
<sequence>MVITRPIPVLALALLLTACGGGGGEDNNVFNGQSPDNPAPENPAPDNTATLAAMNAQLNSLASSLPAAFTRLPYKSQAISNNLTDTPQYSADALPAWASIDSNSGVISGTPDADDASAAVNVTLSLALADLSVSQPVTLVVHHGAEYKTAASVDFYAEQFGGGERLLRNDLSGNLQGEVQFVQSHSVRPANNFVRDSGDETNSVYSPRLVAQRDALLLFIPTNMNDADIITVDAEISFNGEVQQRLSLNHPNNLPAADYNGSSEVTFSRRAWNALLPWQQVRNGLSVRFIINAGATTEQDGLLAANAIDIGEASQIVFQSLRLGMLTHADKTNGHFTLNNPVLAATDYFQTLPVSRLVMGSYADMQLEKVIIGSGVIYDEVSATNGDIYSGDMRGDVAKAQVSTGINLANYGIASNNMNQSYPHLFKQITNHHAWGNYQNGRQQHGLSGGNGIGTLVDSRGNEASHEWGHAYGLGHYPGSNLTEDSRFQRHHADSGWGYIAYRNRLRDSLNDNSETAEEQAHSFHLNGHIPYGNDAMSGGSPNSQFSAYTHYTAYSARIIQNDLACFPVPDASFASGYKKWDTSLGAYAEYNFPEAEQRLAPKQVGVAVATILGGYDPQGDSALIYPVFHGNYGNVFELPSPDLNDASDQCWVSVSNAAGAERKIALAANRYASNRINQLHFNLAAEFRPTLAVLTCRRAGVDSELTRTTFDGQIPELPPLAIVGQEQGFSALQTVEMATLSTLLANQQDAVLPILNSQQLAMLDSYSDAQLRTDLSAAALPVYERLRSTRHHIAQLELTLNKLSRDQISVAQQTDILRQLLNDTGLLASDSSLPTTGNVIQGPKFFSSAGMEADGYVSAVDTSAEASTWLISALGRIHPAEKPWLCLTPASGRLTLSHCSNGQSNQSWLRTEQNTLKNQGNGQCVDFAHHNGTLITYGCHNGWNQQWSAPLASDNVLLALLNGSTLQRLYELLGE</sequence>
<dbReference type="Pfam" id="PF05345">
    <property type="entry name" value="He_PIG"/>
    <property type="match status" value="1"/>
</dbReference>
<dbReference type="Pfam" id="PF12561">
    <property type="entry name" value="TagA"/>
    <property type="match status" value="1"/>
</dbReference>
<dbReference type="GO" id="GO:0004222">
    <property type="term" value="F:metalloendopeptidase activity"/>
    <property type="evidence" value="ECO:0007669"/>
    <property type="project" value="UniProtKB-UniRule"/>
</dbReference>
<feature type="binding site" evidence="6">
    <location>
        <position position="470"/>
    </location>
    <ligand>
        <name>Zn(2+)</name>
        <dbReference type="ChEBI" id="CHEBI:29105"/>
        <note>catalytic</note>
    </ligand>
</feature>
<dbReference type="InterPro" id="IPR035992">
    <property type="entry name" value="Ricin_B-like_lectins"/>
</dbReference>
<gene>
    <name evidence="10" type="ORF">NYR02_03620</name>
</gene>
<keyword evidence="4 6" id="KW-0862">Zinc</keyword>
<dbReference type="InterPro" id="IPR051256">
    <property type="entry name" value="Dictomallein"/>
</dbReference>
<evidence type="ECO:0000256" key="7">
    <source>
        <dbReference type="SAM" id="MobiDB-lite"/>
    </source>
</evidence>
<feature type="binding site" evidence="6">
    <location>
        <position position="466"/>
    </location>
    <ligand>
        <name>Zn(2+)</name>
        <dbReference type="ChEBI" id="CHEBI:29105"/>
        <note>catalytic</note>
    </ligand>
</feature>
<evidence type="ECO:0000256" key="3">
    <source>
        <dbReference type="ARBA" id="ARBA00022801"/>
    </source>
</evidence>
<dbReference type="Gene3D" id="2.80.10.50">
    <property type="match status" value="1"/>
</dbReference>
<accession>A0A9X2WD51</accession>
<dbReference type="GO" id="GO:0016020">
    <property type="term" value="C:membrane"/>
    <property type="evidence" value="ECO:0007669"/>
    <property type="project" value="InterPro"/>
</dbReference>
<dbReference type="PROSITE" id="PS51257">
    <property type="entry name" value="PROKAR_LIPOPROTEIN"/>
    <property type="match status" value="1"/>
</dbReference>
<dbReference type="SUPFAM" id="SSF50370">
    <property type="entry name" value="Ricin B-like lectins"/>
    <property type="match status" value="1"/>
</dbReference>
<keyword evidence="5 6" id="KW-0482">Metalloprotease</keyword>
<feature type="chain" id="PRO_5040986792" evidence="8">
    <location>
        <begin position="25"/>
        <end position="976"/>
    </location>
</feature>
<dbReference type="PROSITE" id="PS50231">
    <property type="entry name" value="RICIN_B_LECTIN"/>
    <property type="match status" value="1"/>
</dbReference>